<feature type="region of interest" description="Disordered" evidence="2">
    <location>
        <begin position="574"/>
        <end position="623"/>
    </location>
</feature>
<name>A0AAV6IZ46_9ERIC</name>
<dbReference type="EMBL" id="JACTNZ010000009">
    <property type="protein sequence ID" value="KAG5532644.1"/>
    <property type="molecule type" value="Genomic_DNA"/>
</dbReference>
<dbReference type="PANTHER" id="PTHR35705:SF2">
    <property type="entry name" value="WPP DOMAIN-INTERACTING TAIL-ANCHORED PROTEIN 2"/>
    <property type="match status" value="1"/>
</dbReference>
<feature type="compositionally biased region" description="Polar residues" evidence="2">
    <location>
        <begin position="612"/>
        <end position="621"/>
    </location>
</feature>
<sequence>MDEYAAQNADASDAELGEIHAHEGVTFDSKYMGETESFDKYAIEVLTRVDLDLAYSSEKLVNLDKLLMHVLACENDLEAMSLDNGHSSVNLIEKALVFDFLSGFLDSEVEVLNDFMVALHRVLVDTREKVDAFGYMREEFIVMEDKLNDSEELLKWSQEQVLEIRKYDEGTGLSGNGGFAGMDEQPKLHTDTVEQKRHILRMLEKSLGRELYLEKKLSEFKQNEEDLKLKLHLTEQVAFCMEEAAEVVWGRFLEAENTSEVLMGISKEMVGRLQINQFNKNGSMKQEDEAKWKLLDCMEQLKGRENAMRKLEMRIGELITDNFEVGALREKVKLLEEKLKESDSRIKSANKSNEEKEEQLRQMESIIESMKEDIDIVESRAESAEAKITQLTETNMELNEDLSFHRSTNESNAKKLSLVEKQLRELEIQQQHAKASSEASQEQQNMLYSAIWDMEILIEELKSKVSKAEVKTENAEEQCIILSENNIELTKEVTFMRTEIERLETALEQASDIKVASAKDINVKTNVIMDMVLSSLADANKILVAKLKKSERSTSDSLHEEGIGDDVSCLSSKTGATNGSCGEASEAVRESSSRNFKARESPKDAPVFESEVGSSGTTNGATDAVQKLEPESEFEARKPNVTNRFLVYLAIIVLLLSSLASYIFNEKSILSGVDI</sequence>
<feature type="compositionally biased region" description="Basic and acidic residues" evidence="2">
    <location>
        <begin position="586"/>
        <end position="603"/>
    </location>
</feature>
<dbReference type="AlphaFoldDB" id="A0AAV6IZ46"/>
<evidence type="ECO:0000313" key="5">
    <source>
        <dbReference type="EMBL" id="KAG5532644.1"/>
    </source>
</evidence>
<evidence type="ECO:0000259" key="4">
    <source>
        <dbReference type="Pfam" id="PF26581"/>
    </source>
</evidence>
<feature type="coiled-coil region" evidence="1">
    <location>
        <begin position="325"/>
        <end position="513"/>
    </location>
</feature>
<feature type="transmembrane region" description="Helical" evidence="3">
    <location>
        <begin position="645"/>
        <end position="664"/>
    </location>
</feature>
<keyword evidence="1" id="KW-0175">Coiled coil</keyword>
<keyword evidence="3" id="KW-0812">Transmembrane</keyword>
<keyword evidence="3" id="KW-0472">Membrane</keyword>
<keyword evidence="6" id="KW-1185">Reference proteome</keyword>
<comment type="caution">
    <text evidence="5">The sequence shown here is derived from an EMBL/GenBank/DDBJ whole genome shotgun (WGS) entry which is preliminary data.</text>
</comment>
<reference evidence="5" key="1">
    <citation type="submission" date="2020-08" db="EMBL/GenBank/DDBJ databases">
        <title>Plant Genome Project.</title>
        <authorList>
            <person name="Zhang R.-G."/>
        </authorList>
    </citation>
    <scope>NUCLEOTIDE SEQUENCE</scope>
    <source>
        <strain evidence="5">WSP0</strain>
        <tissue evidence="5">Leaf</tissue>
    </source>
</reference>
<evidence type="ECO:0000256" key="3">
    <source>
        <dbReference type="SAM" id="Phobius"/>
    </source>
</evidence>
<dbReference type="Proteomes" id="UP000823749">
    <property type="component" value="Chromosome 9"/>
</dbReference>
<dbReference type="PANTHER" id="PTHR35705">
    <property type="entry name" value="WPP DOMAIN-INTERACTING TAIL-ANCHORED PROTEIN 1"/>
    <property type="match status" value="1"/>
</dbReference>
<proteinExistence type="predicted"/>
<dbReference type="SUPFAM" id="SSF57997">
    <property type="entry name" value="Tropomyosin"/>
    <property type="match status" value="1"/>
</dbReference>
<dbReference type="InterPro" id="IPR058610">
    <property type="entry name" value="WIT1_2_N"/>
</dbReference>
<evidence type="ECO:0000256" key="1">
    <source>
        <dbReference type="SAM" id="Coils"/>
    </source>
</evidence>
<protein>
    <recommendedName>
        <fullName evidence="4">WIT1/2 N-terminal helical bundle domain-containing protein</fullName>
    </recommendedName>
</protein>
<dbReference type="Pfam" id="PF26581">
    <property type="entry name" value="WIT1_2_N"/>
    <property type="match status" value="1"/>
</dbReference>
<evidence type="ECO:0000256" key="2">
    <source>
        <dbReference type="SAM" id="MobiDB-lite"/>
    </source>
</evidence>
<accession>A0AAV6IZ46</accession>
<dbReference type="InterPro" id="IPR039976">
    <property type="entry name" value="WIT1/WIT2"/>
</dbReference>
<evidence type="ECO:0000313" key="6">
    <source>
        <dbReference type="Proteomes" id="UP000823749"/>
    </source>
</evidence>
<organism evidence="5 6">
    <name type="scientific">Rhododendron griersonianum</name>
    <dbReference type="NCBI Taxonomy" id="479676"/>
    <lineage>
        <taxon>Eukaryota</taxon>
        <taxon>Viridiplantae</taxon>
        <taxon>Streptophyta</taxon>
        <taxon>Embryophyta</taxon>
        <taxon>Tracheophyta</taxon>
        <taxon>Spermatophyta</taxon>
        <taxon>Magnoliopsida</taxon>
        <taxon>eudicotyledons</taxon>
        <taxon>Gunneridae</taxon>
        <taxon>Pentapetalae</taxon>
        <taxon>asterids</taxon>
        <taxon>Ericales</taxon>
        <taxon>Ericaceae</taxon>
        <taxon>Ericoideae</taxon>
        <taxon>Rhodoreae</taxon>
        <taxon>Rhododendron</taxon>
    </lineage>
</organism>
<gene>
    <name evidence="5" type="ORF">RHGRI_027069</name>
</gene>
<feature type="domain" description="WIT1/2 N-terminal helical bundle" evidence="4">
    <location>
        <begin position="42"/>
        <end position="166"/>
    </location>
</feature>
<keyword evidence="3" id="KW-1133">Transmembrane helix</keyword>